<keyword evidence="2" id="KW-1185">Reference proteome</keyword>
<sequence length="73" mass="7867">MELGARVCLKAAYAGDSIRKSGVTKTLAGLGRRKACYNGLGDFEFEGGVEVFHGIDRSRRVFCGDALLETNVL</sequence>
<proteinExistence type="predicted"/>
<name>A0ABP8J2Z7_9BACT</name>
<gene>
    <name evidence="1" type="ORF">GCM10023186_25070</name>
</gene>
<dbReference type="Proteomes" id="UP001500454">
    <property type="component" value="Unassembled WGS sequence"/>
</dbReference>
<comment type="caution">
    <text evidence="1">The sequence shown here is derived from an EMBL/GenBank/DDBJ whole genome shotgun (WGS) entry which is preliminary data.</text>
</comment>
<dbReference type="EMBL" id="BAABHA010000008">
    <property type="protein sequence ID" value="GAA4383711.1"/>
    <property type="molecule type" value="Genomic_DNA"/>
</dbReference>
<organism evidence="1 2">
    <name type="scientific">Hymenobacter koreensis</name>
    <dbReference type="NCBI Taxonomy" id="1084523"/>
    <lineage>
        <taxon>Bacteria</taxon>
        <taxon>Pseudomonadati</taxon>
        <taxon>Bacteroidota</taxon>
        <taxon>Cytophagia</taxon>
        <taxon>Cytophagales</taxon>
        <taxon>Hymenobacteraceae</taxon>
        <taxon>Hymenobacter</taxon>
    </lineage>
</organism>
<reference evidence="2" key="1">
    <citation type="journal article" date="2019" name="Int. J. Syst. Evol. Microbiol.">
        <title>The Global Catalogue of Microorganisms (GCM) 10K type strain sequencing project: providing services to taxonomists for standard genome sequencing and annotation.</title>
        <authorList>
            <consortium name="The Broad Institute Genomics Platform"/>
            <consortium name="The Broad Institute Genome Sequencing Center for Infectious Disease"/>
            <person name="Wu L."/>
            <person name="Ma J."/>
        </authorList>
    </citation>
    <scope>NUCLEOTIDE SEQUENCE [LARGE SCALE GENOMIC DNA]</scope>
    <source>
        <strain evidence="2">JCM 17924</strain>
    </source>
</reference>
<protein>
    <submittedName>
        <fullName evidence="1">Uncharacterized protein</fullName>
    </submittedName>
</protein>
<evidence type="ECO:0000313" key="2">
    <source>
        <dbReference type="Proteomes" id="UP001500454"/>
    </source>
</evidence>
<evidence type="ECO:0000313" key="1">
    <source>
        <dbReference type="EMBL" id="GAA4383711.1"/>
    </source>
</evidence>
<accession>A0ABP8J2Z7</accession>